<sequence>MDKERKMMIFCLLVAALSSPVFTEEWKADVVKFLDALVSSCVVVPCSFTHPRGPLPTSRLRGIWHRSTNHKEYIYNEDNTLIVDSFRGRTKLLGALGQNNCTLEIIDIKDHDNGPFCFRIELAKTSTDTSTTDKFSFVEQCVEFRMLTDPPKPILNHANTAIQDHPYTVTCSVTHTCPSHVPKLTWNKGTADMATEIRREVQRGLWEVQSILTFIPEEKDDHTDVTCTAAFHGKPESSETMTLYVKRAENYNHIIIPTAVGIGTAVLFGVFCILMVKKYKKRIAELQNQEGRLVEKCFGSDSRASILNSFSFMRINPKSSLFMHSLSKHTEKLLSNGLFISFWAPIKFYNHIELFFNLIHTRIWIC</sequence>
<evidence type="ECO:0000256" key="2">
    <source>
        <dbReference type="SAM" id="Phobius"/>
    </source>
</evidence>
<dbReference type="Proteomes" id="UP000694389">
    <property type="component" value="Unassembled WGS sequence"/>
</dbReference>
<keyword evidence="1" id="KW-1015">Disulfide bond</keyword>
<feature type="chain" id="PRO_5035864945" description="Ig-like domain-containing protein" evidence="3">
    <location>
        <begin position="24"/>
        <end position="366"/>
    </location>
</feature>
<dbReference type="InterPro" id="IPR013162">
    <property type="entry name" value="CD80_C2-set"/>
</dbReference>
<feature type="domain" description="Ig-like" evidence="4">
    <location>
        <begin position="150"/>
        <end position="242"/>
    </location>
</feature>
<evidence type="ECO:0000313" key="5">
    <source>
        <dbReference type="Ensembl" id="ENSDLAP00005075194.1"/>
    </source>
</evidence>
<reference evidence="5" key="2">
    <citation type="submission" date="2025-09" db="UniProtKB">
        <authorList>
            <consortium name="Ensembl"/>
        </authorList>
    </citation>
    <scope>IDENTIFICATION</scope>
</reference>
<keyword evidence="6" id="KW-1185">Reference proteome</keyword>
<feature type="transmembrane region" description="Helical" evidence="2">
    <location>
        <begin position="254"/>
        <end position="276"/>
    </location>
</feature>
<dbReference type="InterPro" id="IPR036179">
    <property type="entry name" value="Ig-like_dom_sf"/>
</dbReference>
<evidence type="ECO:0000256" key="1">
    <source>
        <dbReference type="ARBA" id="ARBA00023157"/>
    </source>
</evidence>
<dbReference type="Pfam" id="PF08205">
    <property type="entry name" value="C2-set_2"/>
    <property type="match status" value="1"/>
</dbReference>
<dbReference type="SUPFAM" id="SSF48726">
    <property type="entry name" value="Immunoglobulin"/>
    <property type="match status" value="2"/>
</dbReference>
<dbReference type="Gene3D" id="2.60.40.10">
    <property type="entry name" value="Immunoglobulins"/>
    <property type="match status" value="2"/>
</dbReference>
<keyword evidence="3" id="KW-0732">Signal</keyword>
<dbReference type="PANTHER" id="PTHR46484">
    <property type="entry name" value="SI:CH211-171H4.5-RELATED"/>
    <property type="match status" value="1"/>
</dbReference>
<dbReference type="AlphaFoldDB" id="A0A8P4GIZ8"/>
<keyword evidence="2" id="KW-0472">Membrane</keyword>
<proteinExistence type="predicted"/>
<name>A0A8P4GIZ8_DICLA</name>
<accession>A0A8P4GIZ8</accession>
<organism evidence="5 6">
    <name type="scientific">Dicentrarchus labrax</name>
    <name type="common">European seabass</name>
    <name type="synonym">Morone labrax</name>
    <dbReference type="NCBI Taxonomy" id="13489"/>
    <lineage>
        <taxon>Eukaryota</taxon>
        <taxon>Metazoa</taxon>
        <taxon>Chordata</taxon>
        <taxon>Craniata</taxon>
        <taxon>Vertebrata</taxon>
        <taxon>Euteleostomi</taxon>
        <taxon>Actinopterygii</taxon>
        <taxon>Neopterygii</taxon>
        <taxon>Teleostei</taxon>
        <taxon>Neoteleostei</taxon>
        <taxon>Acanthomorphata</taxon>
        <taxon>Eupercaria</taxon>
        <taxon>Moronidae</taxon>
        <taxon>Dicentrarchus</taxon>
    </lineage>
</organism>
<keyword evidence="2" id="KW-1133">Transmembrane helix</keyword>
<dbReference type="Ensembl" id="ENSDLAT00005089143.1">
    <property type="protein sequence ID" value="ENSDLAP00005075194.1"/>
    <property type="gene ID" value="ENSDLAG00005011226.2"/>
</dbReference>
<evidence type="ECO:0000256" key="3">
    <source>
        <dbReference type="SAM" id="SignalP"/>
    </source>
</evidence>
<dbReference type="PROSITE" id="PS50835">
    <property type="entry name" value="IG_LIKE"/>
    <property type="match status" value="1"/>
</dbReference>
<evidence type="ECO:0000259" key="4">
    <source>
        <dbReference type="PROSITE" id="PS50835"/>
    </source>
</evidence>
<dbReference type="GeneTree" id="ENSGT01150000286924"/>
<keyword evidence="2" id="KW-0812">Transmembrane</keyword>
<feature type="signal peptide" evidence="3">
    <location>
        <begin position="1"/>
        <end position="23"/>
    </location>
</feature>
<reference evidence="5" key="1">
    <citation type="submission" date="2025-08" db="UniProtKB">
        <authorList>
            <consortium name="Ensembl"/>
        </authorList>
    </citation>
    <scope>IDENTIFICATION</scope>
</reference>
<dbReference type="InterPro" id="IPR007110">
    <property type="entry name" value="Ig-like_dom"/>
</dbReference>
<dbReference type="InterPro" id="IPR013783">
    <property type="entry name" value="Ig-like_fold"/>
</dbReference>
<protein>
    <recommendedName>
        <fullName evidence="4">Ig-like domain-containing protein</fullName>
    </recommendedName>
</protein>
<evidence type="ECO:0000313" key="6">
    <source>
        <dbReference type="Proteomes" id="UP000694389"/>
    </source>
</evidence>
<dbReference type="PANTHER" id="PTHR46484:SF7">
    <property type="entry name" value="MYELIN-ASSOCIATED GLYCOPROTEIN-LIKE-RELATED"/>
    <property type="match status" value="1"/>
</dbReference>